<sequence>MKFFSSTTSTVTVAVCLMSASAMASLNPLFGSFVDLVPNVTASSYSNLTIFKAVSPSKKRNTRADVEKKDLQALVDDVLKATFVLSDVVPVVDDVFKIVGNFETVAAGLINTTLGPLLQSIEVIGTGLDNEILTLTSDVLHTIDNIAQFSFAVNVKAQKQEGKNVYCLPDTFGIKYVWSLSDELDDAVLGLLKGVLSATSVYNVISTVDSILTPLDLGGLLDFKREDSMDVSKRLDITDGLVSQLKGLTTKDSSISNYCFSS</sequence>
<dbReference type="Proteomes" id="UP001497600">
    <property type="component" value="Chromosome D"/>
</dbReference>
<evidence type="ECO:0000313" key="3">
    <source>
        <dbReference type="EMBL" id="CAK7904534.1"/>
    </source>
</evidence>
<keyword evidence="4" id="KW-1185">Reference proteome</keyword>
<feature type="domain" description="Flo11" evidence="2">
    <location>
        <begin position="52"/>
        <end position="262"/>
    </location>
</feature>
<name>A0ABP0EBB7_9ASCO</name>
<evidence type="ECO:0000313" key="4">
    <source>
        <dbReference type="Proteomes" id="UP001497600"/>
    </source>
</evidence>
<feature type="chain" id="PRO_5046260108" description="Flo11 domain-containing protein" evidence="1">
    <location>
        <begin position="25"/>
        <end position="262"/>
    </location>
</feature>
<feature type="signal peptide" evidence="1">
    <location>
        <begin position="1"/>
        <end position="24"/>
    </location>
</feature>
<protein>
    <recommendedName>
        <fullName evidence="2">Flo11 domain-containing protein</fullName>
    </recommendedName>
</protein>
<dbReference type="Pfam" id="PF10182">
    <property type="entry name" value="Flo11"/>
    <property type="match status" value="1"/>
</dbReference>
<organism evidence="3 4">
    <name type="scientific">[Candida] anglica</name>
    <dbReference type="NCBI Taxonomy" id="148631"/>
    <lineage>
        <taxon>Eukaryota</taxon>
        <taxon>Fungi</taxon>
        <taxon>Dikarya</taxon>
        <taxon>Ascomycota</taxon>
        <taxon>Saccharomycotina</taxon>
        <taxon>Pichiomycetes</taxon>
        <taxon>Debaryomycetaceae</taxon>
        <taxon>Kurtzmaniella</taxon>
    </lineage>
</organism>
<dbReference type="PROSITE" id="PS51824">
    <property type="entry name" value="FLO11"/>
    <property type="match status" value="1"/>
</dbReference>
<evidence type="ECO:0000256" key="1">
    <source>
        <dbReference type="SAM" id="SignalP"/>
    </source>
</evidence>
<accession>A0ABP0EBB7</accession>
<evidence type="ECO:0000259" key="2">
    <source>
        <dbReference type="PROSITE" id="PS51824"/>
    </source>
</evidence>
<dbReference type="InterPro" id="IPR018789">
    <property type="entry name" value="Flo11"/>
</dbReference>
<reference evidence="3 4" key="1">
    <citation type="submission" date="2024-01" db="EMBL/GenBank/DDBJ databases">
        <authorList>
            <consortium name="Genoscope - CEA"/>
            <person name="William W."/>
        </authorList>
    </citation>
    <scope>NUCLEOTIDE SEQUENCE [LARGE SCALE GENOMIC DNA]</scope>
    <source>
        <strain evidence="3 4">29B2s-10</strain>
    </source>
</reference>
<gene>
    <name evidence="3" type="ORF">CAAN4_D09868</name>
</gene>
<dbReference type="EMBL" id="OZ004256">
    <property type="protein sequence ID" value="CAK7904534.1"/>
    <property type="molecule type" value="Genomic_DNA"/>
</dbReference>
<keyword evidence="1" id="KW-0732">Signal</keyword>
<proteinExistence type="predicted"/>
<dbReference type="SMART" id="SM01213">
    <property type="entry name" value="Flo11"/>
    <property type="match status" value="1"/>
</dbReference>